<comment type="caution">
    <text evidence="2">The sequence shown here is derived from an EMBL/GenBank/DDBJ whole genome shotgun (WGS) entry which is preliminary data.</text>
</comment>
<dbReference type="EMBL" id="ASPP01009381">
    <property type="protein sequence ID" value="ETO24186.1"/>
    <property type="molecule type" value="Genomic_DNA"/>
</dbReference>
<gene>
    <name evidence="2" type="ORF">RFI_12977</name>
</gene>
<sequence>MSLNAKVLIYPTDERHHSSKMKVLGASETWIKKSAENTRPTEKCELKPVGSNALPTYPLPCLLAPSPLFLIPKPIDSLPTQANVSWPRIVEERPSQANVLSPLSQRVASQAQMQASHVRDNNFCVLLTGLPDVTSESLSVFFQERKISPTHVHKNIGSNQAFVEFGTMKEMETAMKLNPVLSCVLCFNSSSLEKVQKKKKLMCVCVLLHDKWVTLERMNKEMKDEWNEGKSLSDSIMTLETSEQLKKAKIFAKRQSQRSLFFTYSPLYQKFTKHINSMNALLARYCQKKYLASLPKQVTELIWEFVFLKTLCVNCSMNTRCSFTVHWHASDVETNDEEGSRDSSNYSSRSSSELSSQNILEGKVGSSDSSRSEKESSWHLATEQLHVKYYSFITWQAIGALNIPLPAKIIQYVLRQRYEKLRELFIPSDSNASAQNGYARDHPVVQTNAKRDVLDANVRSNVSLSTETDVDVFAGYNTFSRLMIERGFVSTTVVAFLSPYGILTALILDSQALGLKLDVNWCASYVNNSSFFIVGDQSNGFYQLNERNKCLELLPFDTLLIDRALSNTSLRQMTIPPVSYSLVHNLKWFFLFDIQDLMELGMEENASNQLVLLICNDSNLISSLSLLTHRRYYKLMLHVNDTMPNVYNSALLQLLSECKLGGVYIDVTEKRMLLIGYLFTTTSSVGKKRYHLKLYGFYVSYKGEISYQKEIWSYQCPLSTVTIGANRVPGMCSSPCISVMKYSNQWYLHFELRNSSDLTYSNSVAMELDENSLTIKKNGSP</sequence>
<evidence type="ECO:0000313" key="2">
    <source>
        <dbReference type="EMBL" id="ETO24186.1"/>
    </source>
</evidence>
<feature type="compositionally biased region" description="Low complexity" evidence="1">
    <location>
        <begin position="342"/>
        <end position="356"/>
    </location>
</feature>
<dbReference type="Proteomes" id="UP000023152">
    <property type="component" value="Unassembled WGS sequence"/>
</dbReference>
<evidence type="ECO:0000313" key="3">
    <source>
        <dbReference type="Proteomes" id="UP000023152"/>
    </source>
</evidence>
<dbReference type="AlphaFoldDB" id="X6NDW7"/>
<protein>
    <recommendedName>
        <fullName evidence="4">RRM domain-containing protein</fullName>
    </recommendedName>
</protein>
<name>X6NDW7_RETFI</name>
<organism evidence="2 3">
    <name type="scientific">Reticulomyxa filosa</name>
    <dbReference type="NCBI Taxonomy" id="46433"/>
    <lineage>
        <taxon>Eukaryota</taxon>
        <taxon>Sar</taxon>
        <taxon>Rhizaria</taxon>
        <taxon>Retaria</taxon>
        <taxon>Foraminifera</taxon>
        <taxon>Monothalamids</taxon>
        <taxon>Reticulomyxidae</taxon>
        <taxon>Reticulomyxa</taxon>
    </lineage>
</organism>
<keyword evidence="3" id="KW-1185">Reference proteome</keyword>
<proteinExistence type="predicted"/>
<feature type="region of interest" description="Disordered" evidence="1">
    <location>
        <begin position="334"/>
        <end position="372"/>
    </location>
</feature>
<dbReference type="GO" id="GO:0003676">
    <property type="term" value="F:nucleic acid binding"/>
    <property type="evidence" value="ECO:0007669"/>
    <property type="project" value="InterPro"/>
</dbReference>
<accession>X6NDW7</accession>
<evidence type="ECO:0008006" key="4">
    <source>
        <dbReference type="Google" id="ProtNLM"/>
    </source>
</evidence>
<reference evidence="2 3" key="1">
    <citation type="journal article" date="2013" name="Curr. Biol.">
        <title>The Genome of the Foraminiferan Reticulomyxa filosa.</title>
        <authorList>
            <person name="Glockner G."/>
            <person name="Hulsmann N."/>
            <person name="Schleicher M."/>
            <person name="Noegel A.A."/>
            <person name="Eichinger L."/>
            <person name="Gallinger C."/>
            <person name="Pawlowski J."/>
            <person name="Sierra R."/>
            <person name="Euteneuer U."/>
            <person name="Pillet L."/>
            <person name="Moustafa A."/>
            <person name="Platzer M."/>
            <person name="Groth M."/>
            <person name="Szafranski K."/>
            <person name="Schliwa M."/>
        </authorList>
    </citation>
    <scope>NUCLEOTIDE SEQUENCE [LARGE SCALE GENOMIC DNA]</scope>
</reference>
<dbReference type="SUPFAM" id="SSF54928">
    <property type="entry name" value="RNA-binding domain, RBD"/>
    <property type="match status" value="1"/>
</dbReference>
<dbReference type="InterPro" id="IPR035979">
    <property type="entry name" value="RBD_domain_sf"/>
</dbReference>
<evidence type="ECO:0000256" key="1">
    <source>
        <dbReference type="SAM" id="MobiDB-lite"/>
    </source>
</evidence>